<keyword evidence="4" id="KW-0233">DNA recombination</keyword>
<dbReference type="Pfam" id="PF09494">
    <property type="entry name" value="Slx4"/>
    <property type="match status" value="1"/>
</dbReference>
<accession>A0A1B0FBB2</accession>
<dbReference type="Proteomes" id="UP000092444">
    <property type="component" value="Unassembled WGS sequence"/>
</dbReference>
<sequence>MGQIEESKRKPRRTRGTPSYYYRNRFAAASIAVGSLIFALFYMTPVFQVANEKSGTKDLEEHSKKHRRDKRIILSALNKTLINMDREKRKANLKKLQLPSTKAHQIRECSSTNTAMTTSILSYFTTPEKQKPPAVNEIFKGSHQSLNEDNIIFSSNRPKRTKLDRFVGIESQKANSPLKQSPLKAKVGANGNDFVEPLERIRKTPGSIKSKRTARKCKGNKKQALIKSAFLRNEQMFAEIAAQHCAAEQFDGEEIQLALAISQSEAESKCCLSGEGDDRESNTESIKKKLEKYGFRTANKQDYSSFAMAFAMGNDGRRQKRRWANKFTALTLRNAEIQRKKVQNHIDALLQRQFQQKISNETEELSQSTYSLLSALLRRSHCKTKDLLQWNAITATAKTFEHYFVKELFEVNVLPSNRLLKEWSAIQGRDLSPTPEQRENREAQHLKLQSIYNDLEIYFNHSRPNTYSEHIGDVSVKNFNNNKSPLERSQLKNAIDLNEKQDNKTNASEEDARTSSSDSMLLNTAGSVIQNLNTTIKDLSLALAKETSNMEAIISSTQTSKHPKSPDLFADSDSDVEIEDKSKDIVSDADSNQVNDLLRKANNDSSVENVDELITYEIYTSDEVKTPSLVPLFNTTTHHTLEYNFNDVKDEFKSVYRKPQNISQFVEGTDLFESTDSENKESSFKHLLVMNTLDKTENLPELTLSMETKNSHLENHGDALNKNDEILNEKSFEFALGLELKKSPEIGINEDMSNGQDDDEIFQELKRKYMNIPNTVQNDNSYINDNSNLRKSASFSLNTHVTPKNENFHKTNSFNLQVDKKINESEIYIDLSLDDAEDDNASDECLLLSDDEINYSIWKANRVSDSFDEYEIKTKKSLAFDYQEKDGHSDIPQTSQSSFIESEYNEDFLRENVLLDNEPLVPTQTEEVFDFSSLESSSEKSIPSKYFSKNFNKKFKSLSQTNVLQTESALTSSSYTDDFDEFDLLFEAGPSKSMSVPKGIDQLLEGDISYLKTQEKTREDLQIFNESFTFDSQELEVNGKIYTVREVESPKPDFSTLTETELLNRLYGYGIKPLKRKQAVKILEYIYNQSHPIIDYEEENIIENLIDINSPSKPKAAAQITSNSYSISNNKNNISDGTGKQMLHYNNELKAEFIDEQYILQTNVTKKTAQPLLPFHIAWYNLLSCNHNLHESILMYEPIDLQEIYLFLKKLGYRYDPKDLKAFFDRRCIIFRYDMSPPAVEGASNREHQRNRHIRKNKSINLS</sequence>
<dbReference type="GO" id="GO:0033557">
    <property type="term" value="C:Slx1-Slx4 complex"/>
    <property type="evidence" value="ECO:0007669"/>
    <property type="project" value="InterPro"/>
</dbReference>
<evidence type="ECO:0000256" key="8">
    <source>
        <dbReference type="SAM" id="MobiDB-lite"/>
    </source>
</evidence>
<keyword evidence="6" id="KW-0539">Nucleus</keyword>
<comment type="similarity">
    <text evidence="2">Belongs to the SLX4 family.</text>
</comment>
<reference evidence="10" key="1">
    <citation type="submission" date="2020-05" db="UniProtKB">
        <authorList>
            <consortium name="EnsemblMetazoa"/>
        </authorList>
    </citation>
    <scope>IDENTIFICATION</scope>
    <source>
        <strain evidence="10">Yale</strain>
    </source>
</reference>
<evidence type="ECO:0000256" key="3">
    <source>
        <dbReference type="ARBA" id="ARBA00022763"/>
    </source>
</evidence>
<evidence type="ECO:0000256" key="2">
    <source>
        <dbReference type="ARBA" id="ARBA00006661"/>
    </source>
</evidence>
<dbReference type="PANTHER" id="PTHR21541:SF3">
    <property type="entry name" value="STRUCTURE-SPECIFIC ENDONUCLEASE SUBUNIT SLX4"/>
    <property type="match status" value="1"/>
</dbReference>
<evidence type="ECO:0000256" key="6">
    <source>
        <dbReference type="ARBA" id="ARBA00023242"/>
    </source>
</evidence>
<evidence type="ECO:0000313" key="11">
    <source>
        <dbReference type="Proteomes" id="UP000092444"/>
    </source>
</evidence>
<keyword evidence="3" id="KW-0227">DNA damage</keyword>
<evidence type="ECO:0000256" key="1">
    <source>
        <dbReference type="ARBA" id="ARBA00004123"/>
    </source>
</evidence>
<dbReference type="GO" id="GO:0006260">
    <property type="term" value="P:DNA replication"/>
    <property type="evidence" value="ECO:0007669"/>
    <property type="project" value="InterPro"/>
</dbReference>
<dbReference type="EnsemblMetazoa" id="GMOY000820-RA">
    <property type="protein sequence ID" value="GMOY000820-PA"/>
    <property type="gene ID" value="GMOY000820"/>
</dbReference>
<dbReference type="EMBL" id="CCAG010014905">
    <property type="status" value="NOT_ANNOTATED_CDS"/>
    <property type="molecule type" value="Genomic_DNA"/>
</dbReference>
<organism evidence="10 11">
    <name type="scientific">Glossina morsitans morsitans</name>
    <name type="common">Savannah tsetse fly</name>
    <dbReference type="NCBI Taxonomy" id="37546"/>
    <lineage>
        <taxon>Eukaryota</taxon>
        <taxon>Metazoa</taxon>
        <taxon>Ecdysozoa</taxon>
        <taxon>Arthropoda</taxon>
        <taxon>Hexapoda</taxon>
        <taxon>Insecta</taxon>
        <taxon>Pterygota</taxon>
        <taxon>Neoptera</taxon>
        <taxon>Endopterygota</taxon>
        <taxon>Diptera</taxon>
        <taxon>Brachycera</taxon>
        <taxon>Muscomorpha</taxon>
        <taxon>Hippoboscoidea</taxon>
        <taxon>Glossinidae</taxon>
        <taxon>Glossina</taxon>
    </lineage>
</organism>
<dbReference type="AlphaFoldDB" id="A0A1B0FBB2"/>
<dbReference type="GO" id="GO:0006281">
    <property type="term" value="P:DNA repair"/>
    <property type="evidence" value="ECO:0007669"/>
    <property type="project" value="UniProtKB-KW"/>
</dbReference>
<evidence type="ECO:0000256" key="7">
    <source>
        <dbReference type="ARBA" id="ARBA00029496"/>
    </source>
</evidence>
<dbReference type="CDD" id="cd22999">
    <property type="entry name" value="SAP_SLX4"/>
    <property type="match status" value="1"/>
</dbReference>
<keyword evidence="5" id="KW-0234">DNA repair</keyword>
<feature type="transmembrane region" description="Helical" evidence="9">
    <location>
        <begin position="21"/>
        <end position="43"/>
    </location>
</feature>
<keyword evidence="11" id="KW-1185">Reference proteome</keyword>
<dbReference type="VEuPathDB" id="VectorBase:GMOY000820"/>
<proteinExistence type="inferred from homology"/>
<dbReference type="PANTHER" id="PTHR21541">
    <property type="entry name" value="BTB POZ DOMAIN CONTAINING 12"/>
    <property type="match status" value="1"/>
</dbReference>
<dbReference type="GO" id="GO:0000712">
    <property type="term" value="P:resolution of meiotic recombination intermediates"/>
    <property type="evidence" value="ECO:0007669"/>
    <property type="project" value="TreeGrafter"/>
</dbReference>
<evidence type="ECO:0000256" key="5">
    <source>
        <dbReference type="ARBA" id="ARBA00023204"/>
    </source>
</evidence>
<keyword evidence="9" id="KW-1133">Transmembrane helix</keyword>
<name>A0A1B0FBB2_GLOMM</name>
<feature type="region of interest" description="Disordered" evidence="8">
    <location>
        <begin position="497"/>
        <end position="519"/>
    </location>
</feature>
<evidence type="ECO:0000256" key="9">
    <source>
        <dbReference type="SAM" id="Phobius"/>
    </source>
</evidence>
<dbReference type="PhylomeDB" id="A0A1B0FBB2"/>
<feature type="compositionally biased region" description="Basic residues" evidence="8">
    <location>
        <begin position="1249"/>
        <end position="1263"/>
    </location>
</feature>
<keyword evidence="9" id="KW-0472">Membrane</keyword>
<comment type="subcellular location">
    <subcellularLocation>
        <location evidence="1">Nucleus</location>
    </subcellularLocation>
</comment>
<feature type="region of interest" description="Disordered" evidence="8">
    <location>
        <begin position="1240"/>
        <end position="1263"/>
    </location>
</feature>
<keyword evidence="9" id="KW-0812">Transmembrane</keyword>
<evidence type="ECO:0000256" key="4">
    <source>
        <dbReference type="ARBA" id="ARBA00023172"/>
    </source>
</evidence>
<evidence type="ECO:0000313" key="10">
    <source>
        <dbReference type="EnsemblMetazoa" id="GMOY000820-PA"/>
    </source>
</evidence>
<dbReference type="InterPro" id="IPR018574">
    <property type="entry name" value="Structure-sp_endonuc_su_Slx4"/>
</dbReference>
<protein>
    <recommendedName>
        <fullName evidence="7">Structure-specific endonuclease subunit SLX4</fullName>
    </recommendedName>
</protein>
<dbReference type="STRING" id="37546.A0A1B0FBB2"/>